<keyword evidence="11 14" id="KW-0503">Monooxygenase</keyword>
<evidence type="ECO:0000256" key="9">
    <source>
        <dbReference type="ARBA" id="ARBA00023002"/>
    </source>
</evidence>
<dbReference type="OrthoDB" id="2789670at2759"/>
<gene>
    <name evidence="17" type="primary">LOC111600682</name>
</gene>
<dbReference type="GO" id="GO:0016705">
    <property type="term" value="F:oxidoreductase activity, acting on paired donors, with incorporation or reduction of molecular oxygen"/>
    <property type="evidence" value="ECO:0007669"/>
    <property type="project" value="InterPro"/>
</dbReference>
<evidence type="ECO:0000313" key="17">
    <source>
        <dbReference type="RefSeq" id="XP_023172704.2"/>
    </source>
</evidence>
<evidence type="ECO:0000256" key="7">
    <source>
        <dbReference type="ARBA" id="ARBA00022824"/>
    </source>
</evidence>
<evidence type="ECO:0000256" key="2">
    <source>
        <dbReference type="ARBA" id="ARBA00004174"/>
    </source>
</evidence>
<keyword evidence="10 13" id="KW-0408">Iron</keyword>
<dbReference type="KEGG" id="dhe:111600682"/>
<evidence type="ECO:0000256" key="6">
    <source>
        <dbReference type="ARBA" id="ARBA00022723"/>
    </source>
</evidence>
<evidence type="ECO:0000256" key="12">
    <source>
        <dbReference type="ARBA" id="ARBA00023136"/>
    </source>
</evidence>
<evidence type="ECO:0000256" key="5">
    <source>
        <dbReference type="ARBA" id="ARBA00022617"/>
    </source>
</evidence>
<feature type="chain" id="PRO_5026829740" evidence="15">
    <location>
        <begin position="21"/>
        <end position="514"/>
    </location>
</feature>
<dbReference type="Proteomes" id="UP000504633">
    <property type="component" value="Unplaced"/>
</dbReference>
<feature type="binding site" description="axial binding residue" evidence="13">
    <location>
        <position position="459"/>
    </location>
    <ligand>
        <name>heme</name>
        <dbReference type="ChEBI" id="CHEBI:30413"/>
    </ligand>
    <ligandPart>
        <name>Fe</name>
        <dbReference type="ChEBI" id="CHEBI:18248"/>
    </ligandPart>
</feature>
<evidence type="ECO:0000256" key="4">
    <source>
        <dbReference type="ARBA" id="ARBA00010617"/>
    </source>
</evidence>
<reference evidence="17" key="1">
    <citation type="submission" date="2025-08" db="UniProtKB">
        <authorList>
            <consortium name="RefSeq"/>
        </authorList>
    </citation>
    <scope>IDENTIFICATION</scope>
    <source>
        <strain evidence="17">15085-1641.00</strain>
        <tissue evidence="17">Whole body</tissue>
    </source>
</reference>
<dbReference type="Gene3D" id="1.10.630.10">
    <property type="entry name" value="Cytochrome P450"/>
    <property type="match status" value="1"/>
</dbReference>
<keyword evidence="5 13" id="KW-0349">Heme</keyword>
<keyword evidence="12" id="KW-0472">Membrane</keyword>
<dbReference type="PROSITE" id="PS00086">
    <property type="entry name" value="CYTOCHROME_P450"/>
    <property type="match status" value="1"/>
</dbReference>
<keyword evidence="8" id="KW-0492">Microsome</keyword>
<dbReference type="GO" id="GO:0004497">
    <property type="term" value="F:monooxygenase activity"/>
    <property type="evidence" value="ECO:0007669"/>
    <property type="project" value="UniProtKB-KW"/>
</dbReference>
<keyword evidence="15" id="KW-0732">Signal</keyword>
<dbReference type="GO" id="GO:0005789">
    <property type="term" value="C:endoplasmic reticulum membrane"/>
    <property type="evidence" value="ECO:0007669"/>
    <property type="project" value="UniProtKB-SubCell"/>
</dbReference>
<evidence type="ECO:0000256" key="14">
    <source>
        <dbReference type="RuleBase" id="RU000461"/>
    </source>
</evidence>
<keyword evidence="7" id="KW-0256">Endoplasmic reticulum</keyword>
<dbReference type="InterPro" id="IPR036396">
    <property type="entry name" value="Cyt_P450_sf"/>
</dbReference>
<dbReference type="PANTHER" id="PTHR24292:SF93">
    <property type="entry name" value="CYTOCHROME P450 310A1-RELATED"/>
    <property type="match status" value="1"/>
</dbReference>
<organism evidence="16 17">
    <name type="scientific">Drosophila hydei</name>
    <name type="common">Fruit fly</name>
    <dbReference type="NCBI Taxonomy" id="7224"/>
    <lineage>
        <taxon>Eukaryota</taxon>
        <taxon>Metazoa</taxon>
        <taxon>Ecdysozoa</taxon>
        <taxon>Arthropoda</taxon>
        <taxon>Hexapoda</taxon>
        <taxon>Insecta</taxon>
        <taxon>Pterygota</taxon>
        <taxon>Neoptera</taxon>
        <taxon>Endopterygota</taxon>
        <taxon>Diptera</taxon>
        <taxon>Brachycera</taxon>
        <taxon>Muscomorpha</taxon>
        <taxon>Ephydroidea</taxon>
        <taxon>Drosophilidae</taxon>
        <taxon>Drosophila</taxon>
    </lineage>
</organism>
<dbReference type="GO" id="GO:0020037">
    <property type="term" value="F:heme binding"/>
    <property type="evidence" value="ECO:0007669"/>
    <property type="project" value="InterPro"/>
</dbReference>
<accession>A0A6J1LWS1</accession>
<sequence length="514" mass="58790">MYLLLLLTILLVLLVQYVRRIYTYWQREGVDEEPATFPFGVMIKMLKKERGFGLIVSDIYERHTSKIVGLYVMHKPVLLIRDPQLARQIMTTDFASFHDRGMYVDEQHDPLSANLFNLQGASWRNLRQKLAPSFSSGKIKGMFGTIDDVGDRLVQHLQGIVEQAPNELIEMKAILTTYAVDIIGSVIFGLDIDSFTNPKNEFRALSNSLLSELGLVLRIHNMATIMFPPLAKLMNRMGFENEVLANLRDIMKHTIEFREKNNVVRKDLLQLLIRLRNTGKIGDDDDEVWNIETAREELKAMSIEKIAAQGFLFYIAGSETTAATSAFTLYELAMYPELLKEARDELDVVMERHQLKRVDKFTYEAVQDLKFLDSCIMESIRKYPGLPFLNRECTQDFLVPGSNYTIKQGTGILISLFGLHRDASYFPNPEDYDPHRFDADNMNYDQTAFMPFGEGPRHCIALRMGKVNAKVAVAKILANFDLVHAPRKEVKFRFDPAPVLLPEGGLHVRLTKRA</sequence>
<proteinExistence type="inferred from homology"/>
<dbReference type="InterPro" id="IPR050476">
    <property type="entry name" value="Insect_CytP450_Detox"/>
</dbReference>
<dbReference type="InterPro" id="IPR001128">
    <property type="entry name" value="Cyt_P450"/>
</dbReference>
<evidence type="ECO:0000256" key="1">
    <source>
        <dbReference type="ARBA" id="ARBA00001971"/>
    </source>
</evidence>
<feature type="signal peptide" evidence="15">
    <location>
        <begin position="1"/>
        <end position="20"/>
    </location>
</feature>
<name>A0A6J1LWS1_DROHY</name>
<evidence type="ECO:0000256" key="13">
    <source>
        <dbReference type="PIRSR" id="PIRSR602401-1"/>
    </source>
</evidence>
<dbReference type="PRINTS" id="PR00385">
    <property type="entry name" value="P450"/>
</dbReference>
<dbReference type="InterPro" id="IPR002401">
    <property type="entry name" value="Cyt_P450_E_grp-I"/>
</dbReference>
<keyword evidence="6 13" id="KW-0479">Metal-binding</keyword>
<comment type="similarity">
    <text evidence="4 14">Belongs to the cytochrome P450 family.</text>
</comment>
<dbReference type="CDD" id="cd11056">
    <property type="entry name" value="CYP6-like"/>
    <property type="match status" value="1"/>
</dbReference>
<dbReference type="AlphaFoldDB" id="A0A6J1LWS1"/>
<protein>
    <submittedName>
        <fullName evidence="17">Probable cytochrome P450 6d2</fullName>
    </submittedName>
</protein>
<dbReference type="InterPro" id="IPR017972">
    <property type="entry name" value="Cyt_P450_CS"/>
</dbReference>
<dbReference type="GO" id="GO:0005506">
    <property type="term" value="F:iron ion binding"/>
    <property type="evidence" value="ECO:0007669"/>
    <property type="project" value="InterPro"/>
</dbReference>
<dbReference type="CTD" id="37594"/>
<keyword evidence="9 14" id="KW-0560">Oxidoreductase</keyword>
<evidence type="ECO:0000256" key="10">
    <source>
        <dbReference type="ARBA" id="ARBA00023004"/>
    </source>
</evidence>
<dbReference type="PANTHER" id="PTHR24292">
    <property type="entry name" value="CYTOCHROME P450"/>
    <property type="match status" value="1"/>
</dbReference>
<evidence type="ECO:0000256" key="3">
    <source>
        <dbReference type="ARBA" id="ARBA00004406"/>
    </source>
</evidence>
<dbReference type="RefSeq" id="XP_023172704.2">
    <property type="nucleotide sequence ID" value="XM_023316936.2"/>
</dbReference>
<dbReference type="GeneID" id="111600682"/>
<dbReference type="SUPFAM" id="SSF48264">
    <property type="entry name" value="Cytochrome P450"/>
    <property type="match status" value="1"/>
</dbReference>
<evidence type="ECO:0000256" key="11">
    <source>
        <dbReference type="ARBA" id="ARBA00023033"/>
    </source>
</evidence>
<keyword evidence="16" id="KW-1185">Reference proteome</keyword>
<evidence type="ECO:0000256" key="8">
    <source>
        <dbReference type="ARBA" id="ARBA00022848"/>
    </source>
</evidence>
<comment type="cofactor">
    <cofactor evidence="1 13">
        <name>heme</name>
        <dbReference type="ChEBI" id="CHEBI:30413"/>
    </cofactor>
</comment>
<dbReference type="PRINTS" id="PR00463">
    <property type="entry name" value="EP450I"/>
</dbReference>
<evidence type="ECO:0000256" key="15">
    <source>
        <dbReference type="SAM" id="SignalP"/>
    </source>
</evidence>
<dbReference type="OMA" id="KIPFGVM"/>
<dbReference type="FunFam" id="1.10.630.10:FF:000042">
    <property type="entry name" value="Cytochrome P450"/>
    <property type="match status" value="1"/>
</dbReference>
<dbReference type="Pfam" id="PF00067">
    <property type="entry name" value="p450"/>
    <property type="match status" value="1"/>
</dbReference>
<evidence type="ECO:0000313" key="16">
    <source>
        <dbReference type="Proteomes" id="UP000504633"/>
    </source>
</evidence>
<comment type="subcellular location">
    <subcellularLocation>
        <location evidence="3">Endoplasmic reticulum membrane</location>
        <topology evidence="3">Peripheral membrane protein</topology>
    </subcellularLocation>
    <subcellularLocation>
        <location evidence="2">Microsome membrane</location>
        <topology evidence="2">Peripheral membrane protein</topology>
    </subcellularLocation>
</comment>